<dbReference type="PROSITE" id="PS51257">
    <property type="entry name" value="PROKAR_LIPOPROTEIN"/>
    <property type="match status" value="1"/>
</dbReference>
<evidence type="ECO:0000313" key="2">
    <source>
        <dbReference type="EMBL" id="NOK36379.1"/>
    </source>
</evidence>
<dbReference type="InterPro" id="IPR029058">
    <property type="entry name" value="AB_hydrolase_fold"/>
</dbReference>
<feature type="chain" id="PRO_5031190086" evidence="1">
    <location>
        <begin position="27"/>
        <end position="666"/>
    </location>
</feature>
<evidence type="ECO:0000256" key="1">
    <source>
        <dbReference type="SAM" id="SignalP"/>
    </source>
</evidence>
<dbReference type="AlphaFoldDB" id="A0A7Y4KP63"/>
<sequence length="666" mass="72818">MRSTWTLSLTAAVLLAGCGAEPPAEAPPAPESVATAEAPLDADLAPYFDAIPTNFTTPYRVVGTYTPPTWSWGQIELLEGKQRFRSEYYNPRTLKLRDQDTYQSTDYPLRTYFGSLNQQLVNAFNLYYANSCATTSGATCPTPGPTKPEARFVLLHKGRKTADRTCDVTKTPTLLVHGAIQDANVWLFPNGNNGSGGTYGGAAQLTGMVQDLESKGRCVYAVTFGSFHGDNFNHAIHVANAVQRIKALHPGVARVDVVAWSKGVLAVDPWLENAATWGGFSTTRFFERLAKEQASQVPAYDDSVRVYVPLSGPHKGIDLNFRHPIHTLTIASTASNAPVGRGPMPWTYFSAMQCVTFGYSVPWFNNPYAESVCKDSGGVWTDYFRRIYLSNITGLSSTGTPVYASSLQTLNTNQGLSSSLFNFDDYNMSLFGAVNTSGKYVTAYPGQLQAAYDLRGTYPIPDRSASAWDDIDPDENRYFPWLDTKLVYNPYNPFIAAGYMQSSDHRVCRTTAFDPVGSPCFAYHAAPIYGMGLKNVEAYDSLGYGKYRIMDGLGMATAMEMGGKFITRLAEHGLDSRLPSLYVLYGTAGGSQPFETDGMTSTTSTLRSDGVLFETSIAAMTQLTQGWTSTKKTADAKQEGMAYDHLSMGITPAVWNKISAHFVSRD</sequence>
<dbReference type="Gene3D" id="3.40.50.1820">
    <property type="entry name" value="alpha/beta hydrolase"/>
    <property type="match status" value="1"/>
</dbReference>
<protein>
    <submittedName>
        <fullName evidence="2">Alpha/beta hydrolase</fullName>
    </submittedName>
</protein>
<keyword evidence="2" id="KW-0378">Hydrolase</keyword>
<keyword evidence="1" id="KW-0732">Signal</keyword>
<reference evidence="2 3" key="1">
    <citation type="submission" date="2020-05" db="EMBL/GenBank/DDBJ databases">
        <authorList>
            <person name="Whitworth D."/>
        </authorList>
    </citation>
    <scope>NUCLEOTIDE SEQUENCE [LARGE SCALE GENOMIC DNA]</scope>
    <source>
        <strain evidence="2 3">AB043B</strain>
    </source>
</reference>
<gene>
    <name evidence="2" type="ORF">HMI49_24540</name>
</gene>
<dbReference type="Proteomes" id="UP000563426">
    <property type="component" value="Unassembled WGS sequence"/>
</dbReference>
<name>A0A7Y4KP63_9BACT</name>
<accession>A0A7Y4KP63</accession>
<evidence type="ECO:0000313" key="3">
    <source>
        <dbReference type="Proteomes" id="UP000563426"/>
    </source>
</evidence>
<dbReference type="EMBL" id="JABFJV010000159">
    <property type="protein sequence ID" value="NOK36379.1"/>
    <property type="molecule type" value="Genomic_DNA"/>
</dbReference>
<dbReference type="RefSeq" id="WP_171436757.1">
    <property type="nucleotide sequence ID" value="NZ_JABFJV010000159.1"/>
</dbReference>
<proteinExistence type="predicted"/>
<dbReference type="SUPFAM" id="SSF53474">
    <property type="entry name" value="alpha/beta-Hydrolases"/>
    <property type="match status" value="1"/>
</dbReference>
<dbReference type="GO" id="GO:0016787">
    <property type="term" value="F:hydrolase activity"/>
    <property type="evidence" value="ECO:0007669"/>
    <property type="project" value="UniProtKB-KW"/>
</dbReference>
<keyword evidence="3" id="KW-1185">Reference proteome</keyword>
<feature type="signal peptide" evidence="1">
    <location>
        <begin position="1"/>
        <end position="26"/>
    </location>
</feature>
<organism evidence="2 3">
    <name type="scientific">Corallococcus exercitus</name>
    <dbReference type="NCBI Taxonomy" id="2316736"/>
    <lineage>
        <taxon>Bacteria</taxon>
        <taxon>Pseudomonadati</taxon>
        <taxon>Myxococcota</taxon>
        <taxon>Myxococcia</taxon>
        <taxon>Myxococcales</taxon>
        <taxon>Cystobacterineae</taxon>
        <taxon>Myxococcaceae</taxon>
        <taxon>Corallococcus</taxon>
    </lineage>
</organism>
<comment type="caution">
    <text evidence="2">The sequence shown here is derived from an EMBL/GenBank/DDBJ whole genome shotgun (WGS) entry which is preliminary data.</text>
</comment>